<dbReference type="EMBL" id="JARKIB010000239">
    <property type="protein sequence ID" value="KAJ7720531.1"/>
    <property type="molecule type" value="Genomic_DNA"/>
</dbReference>
<protein>
    <submittedName>
        <fullName evidence="1">Uncharacterized protein</fullName>
    </submittedName>
</protein>
<dbReference type="Proteomes" id="UP001215598">
    <property type="component" value="Unassembled WGS sequence"/>
</dbReference>
<organism evidence="1 2">
    <name type="scientific">Mycena metata</name>
    <dbReference type="NCBI Taxonomy" id="1033252"/>
    <lineage>
        <taxon>Eukaryota</taxon>
        <taxon>Fungi</taxon>
        <taxon>Dikarya</taxon>
        <taxon>Basidiomycota</taxon>
        <taxon>Agaricomycotina</taxon>
        <taxon>Agaricomycetes</taxon>
        <taxon>Agaricomycetidae</taxon>
        <taxon>Agaricales</taxon>
        <taxon>Marasmiineae</taxon>
        <taxon>Mycenaceae</taxon>
        <taxon>Mycena</taxon>
    </lineage>
</organism>
<gene>
    <name evidence="1" type="ORF">B0H16DRAFT_1699948</name>
</gene>
<dbReference type="AlphaFoldDB" id="A0AAD7MJJ5"/>
<comment type="caution">
    <text evidence="1">The sequence shown here is derived from an EMBL/GenBank/DDBJ whole genome shotgun (WGS) entry which is preliminary data.</text>
</comment>
<evidence type="ECO:0000313" key="2">
    <source>
        <dbReference type="Proteomes" id="UP001215598"/>
    </source>
</evidence>
<name>A0AAD7MJJ5_9AGAR</name>
<proteinExistence type="predicted"/>
<keyword evidence="2" id="KW-1185">Reference proteome</keyword>
<accession>A0AAD7MJJ5</accession>
<reference evidence="1" key="1">
    <citation type="submission" date="2023-03" db="EMBL/GenBank/DDBJ databases">
        <title>Massive genome expansion in bonnet fungi (Mycena s.s.) driven by repeated elements and novel gene families across ecological guilds.</title>
        <authorList>
            <consortium name="Lawrence Berkeley National Laboratory"/>
            <person name="Harder C.B."/>
            <person name="Miyauchi S."/>
            <person name="Viragh M."/>
            <person name="Kuo A."/>
            <person name="Thoen E."/>
            <person name="Andreopoulos B."/>
            <person name="Lu D."/>
            <person name="Skrede I."/>
            <person name="Drula E."/>
            <person name="Henrissat B."/>
            <person name="Morin E."/>
            <person name="Kohler A."/>
            <person name="Barry K."/>
            <person name="LaButti K."/>
            <person name="Morin E."/>
            <person name="Salamov A."/>
            <person name="Lipzen A."/>
            <person name="Mereny Z."/>
            <person name="Hegedus B."/>
            <person name="Baldrian P."/>
            <person name="Stursova M."/>
            <person name="Weitz H."/>
            <person name="Taylor A."/>
            <person name="Grigoriev I.V."/>
            <person name="Nagy L.G."/>
            <person name="Martin F."/>
            <person name="Kauserud H."/>
        </authorList>
    </citation>
    <scope>NUCLEOTIDE SEQUENCE</scope>
    <source>
        <strain evidence="1">CBHHK182m</strain>
    </source>
</reference>
<evidence type="ECO:0000313" key="1">
    <source>
        <dbReference type="EMBL" id="KAJ7720531.1"/>
    </source>
</evidence>
<sequence length="201" mass="22967">MTVTVPESGHYYWFYPKGEPNSALSYDTDGLVKLVSFDKNSKRQQIAFGDAGYETIFRPGDSKFLNPMTILGTSRSMATTSCEFLFHSTSGMSLIRHDGAKKNTWKVDSTEAGTRVKPETVAINTGQTYWTYEKVWVSTLFRPGYRFFPPDAMHSESTRFKLFPTTPCFNSRPSIFRRFDQGQRSVYGTVERYRTLSFSSL</sequence>